<protein>
    <submittedName>
        <fullName evidence="1">Gll2892 protein</fullName>
    </submittedName>
</protein>
<keyword evidence="2" id="KW-1185">Reference proteome</keyword>
<dbReference type="Pfam" id="PF00805">
    <property type="entry name" value="Pentapeptide"/>
    <property type="match status" value="3"/>
</dbReference>
<dbReference type="Proteomes" id="UP000030700">
    <property type="component" value="Unassembled WGS sequence"/>
</dbReference>
<name>A0A0S6VW57_9BACT</name>
<organism evidence="1 2">
    <name type="scientific">Candidatus Moduliflexus flocculans</name>
    <dbReference type="NCBI Taxonomy" id="1499966"/>
    <lineage>
        <taxon>Bacteria</taxon>
        <taxon>Candidatus Moduliflexota</taxon>
        <taxon>Candidatus Moduliflexia</taxon>
        <taxon>Candidatus Moduliflexales</taxon>
        <taxon>Candidatus Moduliflexaceae</taxon>
    </lineage>
</organism>
<proteinExistence type="predicted"/>
<dbReference type="EMBL" id="DF820455">
    <property type="protein sequence ID" value="GAK50044.1"/>
    <property type="molecule type" value="Genomic_DNA"/>
</dbReference>
<evidence type="ECO:0000313" key="2">
    <source>
        <dbReference type="Proteomes" id="UP000030700"/>
    </source>
</evidence>
<dbReference type="PANTHER" id="PTHR14136:SF17">
    <property type="entry name" value="BTB_POZ DOMAIN-CONTAINING PROTEIN KCTD9"/>
    <property type="match status" value="1"/>
</dbReference>
<sequence length="399" mass="45093">MANTQHLDIFQQGGKIWNRWRETAGELEPDLSGANLKNADLRNFDLRGVNLMEANLRDAKFHWATLHQAHLRKADLKGAVFVETDLSEANLCWTDLREASFRQVNLRNADLSWANLKEASLRETNLQQANLRNTDFRCAILRETDLNHADLREAYLSSAEFIDVNLEGADLREADLRGAHLLKANLKHANLSESHIYGISAWELMMDETTNQRDLVLTDWDEPTVTIDGFNVAQFMYLFLHTPQIPSIFETITSQIVLIVGRFGAERKPVLDALRGALRERNYLPVLLDIKKPEGQKFSTLLTVLGHISRCILADFTQPQTMLDAVECLAAITSAPLLPMFDAEALQEPPLLPRLRARYSHILPTFTYATPGDLSAIFEQHTSLPIHKRFQSGLSLSGD</sequence>
<dbReference type="HOGENOM" id="CLU_040409_0_0_0"/>
<dbReference type="STRING" id="1499966.U14_01269"/>
<gene>
    <name evidence="1" type="ORF">U14_01269</name>
</gene>
<evidence type="ECO:0000313" key="1">
    <source>
        <dbReference type="EMBL" id="GAK50044.1"/>
    </source>
</evidence>
<dbReference type="InterPro" id="IPR051082">
    <property type="entry name" value="Pentapeptide-BTB/POZ_domain"/>
</dbReference>
<accession>A0A0S6VW57</accession>
<dbReference type="AlphaFoldDB" id="A0A0S6VW57"/>
<reference evidence="1 2" key="1">
    <citation type="journal article" date="2015" name="PeerJ">
        <title>First genomic representation of candidate bacterial phylum KSB3 points to enhanced environmental sensing as a trigger of wastewater bulking.</title>
        <authorList>
            <person name="Sekiguchi Y."/>
            <person name="Ohashi A."/>
            <person name="Parks D.H."/>
            <person name="Yamauchi T."/>
            <person name="Tyson G.W."/>
            <person name="Hugenholtz P."/>
        </authorList>
    </citation>
    <scope>NUCLEOTIDE SEQUENCE [LARGE SCALE GENOMIC DNA]</scope>
</reference>
<dbReference type="SUPFAM" id="SSF141571">
    <property type="entry name" value="Pentapeptide repeat-like"/>
    <property type="match status" value="1"/>
</dbReference>
<dbReference type="Gene3D" id="2.160.20.80">
    <property type="entry name" value="E3 ubiquitin-protein ligase SopA"/>
    <property type="match status" value="2"/>
</dbReference>
<dbReference type="PANTHER" id="PTHR14136">
    <property type="entry name" value="BTB_POZ DOMAIN-CONTAINING PROTEIN KCTD9"/>
    <property type="match status" value="1"/>
</dbReference>
<dbReference type="InterPro" id="IPR001646">
    <property type="entry name" value="5peptide_repeat"/>
</dbReference>